<feature type="region of interest" description="Disordered" evidence="1">
    <location>
        <begin position="1"/>
        <end position="25"/>
    </location>
</feature>
<proteinExistence type="predicted"/>
<name>A0AAD5ST46_9FUNG</name>
<protein>
    <submittedName>
        <fullName evidence="2">Uncharacterized protein</fullName>
    </submittedName>
</protein>
<dbReference type="Proteomes" id="UP001211907">
    <property type="component" value="Unassembled WGS sequence"/>
</dbReference>
<reference evidence="2" key="1">
    <citation type="submission" date="2020-05" db="EMBL/GenBank/DDBJ databases">
        <title>Phylogenomic resolution of chytrid fungi.</title>
        <authorList>
            <person name="Stajich J.E."/>
            <person name="Amses K."/>
            <person name="Simmons R."/>
            <person name="Seto K."/>
            <person name="Myers J."/>
            <person name="Bonds A."/>
            <person name="Quandt C.A."/>
            <person name="Barry K."/>
            <person name="Liu P."/>
            <person name="Grigoriev I."/>
            <person name="Longcore J.E."/>
            <person name="James T.Y."/>
        </authorList>
    </citation>
    <scope>NUCLEOTIDE SEQUENCE</scope>
    <source>
        <strain evidence="2">JEL0513</strain>
    </source>
</reference>
<accession>A0AAD5ST46</accession>
<evidence type="ECO:0000313" key="3">
    <source>
        <dbReference type="Proteomes" id="UP001211907"/>
    </source>
</evidence>
<feature type="non-terminal residue" evidence="2">
    <location>
        <position position="308"/>
    </location>
</feature>
<feature type="region of interest" description="Disordered" evidence="1">
    <location>
        <begin position="80"/>
        <end position="107"/>
    </location>
</feature>
<gene>
    <name evidence="2" type="ORF">HK100_009391</name>
</gene>
<dbReference type="EMBL" id="JADGJH010004806">
    <property type="protein sequence ID" value="KAJ3083867.1"/>
    <property type="molecule type" value="Genomic_DNA"/>
</dbReference>
<evidence type="ECO:0000256" key="1">
    <source>
        <dbReference type="SAM" id="MobiDB-lite"/>
    </source>
</evidence>
<sequence>LPASPVDAPDISVQIPDPPVDTDSQLPVPPQVDSPAAVAIIAPSSPVTINEIPLVIEVTSIQPFIADFSVEKTSVIATTTTSDSSISASLDAPESPSSLTLPSLSSPDNIINTTSTTSVTPTSIPLTTEFMHPITIDFSNLSPLVDDDPENPANGESPYNKNNKYSISELSSLNAHQQRMIDLTWADSLINEIFCTGFNLSDYKMVMAAFHNHCMLVIVTAAVPRLGIDAKRVMYYGWKEIRDWVKETIEKGGKFTLDSKLTGTVFRANPGSLEFETQDGIYSGSLKGTMEDCLIKSLTLTFLEYDEK</sequence>
<organism evidence="2 3">
    <name type="scientific">Physocladia obscura</name>
    <dbReference type="NCBI Taxonomy" id="109957"/>
    <lineage>
        <taxon>Eukaryota</taxon>
        <taxon>Fungi</taxon>
        <taxon>Fungi incertae sedis</taxon>
        <taxon>Chytridiomycota</taxon>
        <taxon>Chytridiomycota incertae sedis</taxon>
        <taxon>Chytridiomycetes</taxon>
        <taxon>Chytridiales</taxon>
        <taxon>Chytriomycetaceae</taxon>
        <taxon>Physocladia</taxon>
    </lineage>
</organism>
<dbReference type="AlphaFoldDB" id="A0AAD5ST46"/>
<keyword evidence="3" id="KW-1185">Reference proteome</keyword>
<comment type="caution">
    <text evidence="2">The sequence shown here is derived from an EMBL/GenBank/DDBJ whole genome shotgun (WGS) entry which is preliminary data.</text>
</comment>
<evidence type="ECO:0000313" key="2">
    <source>
        <dbReference type="EMBL" id="KAJ3083867.1"/>
    </source>
</evidence>